<organism evidence="1 2">
    <name type="scientific">Nocardia carnea</name>
    <dbReference type="NCBI Taxonomy" id="37328"/>
    <lineage>
        <taxon>Bacteria</taxon>
        <taxon>Bacillati</taxon>
        <taxon>Actinomycetota</taxon>
        <taxon>Actinomycetes</taxon>
        <taxon>Mycobacteriales</taxon>
        <taxon>Nocardiaceae</taxon>
        <taxon>Nocardia</taxon>
    </lineage>
</organism>
<comment type="caution">
    <text evidence="1">The sequence shown here is derived from an EMBL/GenBank/DDBJ whole genome shotgun (WGS) entry which is preliminary data.</text>
</comment>
<dbReference type="RefSeq" id="WP_156052368.1">
    <property type="nucleotide sequence ID" value="NZ_JBIRUQ010000002.1"/>
</dbReference>
<protein>
    <submittedName>
        <fullName evidence="1">Uncharacterized protein</fullName>
    </submittedName>
</protein>
<gene>
    <name evidence="1" type="ORF">ACH4WX_08580</name>
</gene>
<dbReference type="Proteomes" id="UP001611263">
    <property type="component" value="Unassembled WGS sequence"/>
</dbReference>
<proteinExistence type="predicted"/>
<dbReference type="GeneID" id="93503904"/>
<dbReference type="EMBL" id="JBIRUQ010000002">
    <property type="protein sequence ID" value="MFI1460766.1"/>
    <property type="molecule type" value="Genomic_DNA"/>
</dbReference>
<accession>A0ABW7TIB4</accession>
<evidence type="ECO:0000313" key="2">
    <source>
        <dbReference type="Proteomes" id="UP001611263"/>
    </source>
</evidence>
<reference evidence="1 2" key="1">
    <citation type="submission" date="2024-10" db="EMBL/GenBank/DDBJ databases">
        <title>The Natural Products Discovery Center: Release of the First 8490 Sequenced Strains for Exploring Actinobacteria Biosynthetic Diversity.</title>
        <authorList>
            <person name="Kalkreuter E."/>
            <person name="Kautsar S.A."/>
            <person name="Yang D."/>
            <person name="Bader C.D."/>
            <person name="Teijaro C.N."/>
            <person name="Fluegel L."/>
            <person name="Davis C.M."/>
            <person name="Simpson J.R."/>
            <person name="Lauterbach L."/>
            <person name="Steele A.D."/>
            <person name="Gui C."/>
            <person name="Meng S."/>
            <person name="Li G."/>
            <person name="Viehrig K."/>
            <person name="Ye F."/>
            <person name="Su P."/>
            <person name="Kiefer A.F."/>
            <person name="Nichols A."/>
            <person name="Cepeda A.J."/>
            <person name="Yan W."/>
            <person name="Fan B."/>
            <person name="Jiang Y."/>
            <person name="Adhikari A."/>
            <person name="Zheng C.-J."/>
            <person name="Schuster L."/>
            <person name="Cowan T.M."/>
            <person name="Smanski M.J."/>
            <person name="Chevrette M.G."/>
            <person name="De Carvalho L.P.S."/>
            <person name="Shen B."/>
        </authorList>
    </citation>
    <scope>NUCLEOTIDE SEQUENCE [LARGE SCALE GENOMIC DNA]</scope>
    <source>
        <strain evidence="1 2">NPDC020568</strain>
    </source>
</reference>
<sequence length="178" mass="19411">MVIAVVVVLGLTFGLAGGVYFWVEQRKSASGPLDYPKPGTCTDTVTHHMNDPVNQLDCAHPRATAKIVKSQDPDDPGTEVNCTGDQILYQFHGNHYGDHVFLSACGAPHLSVGRCYHMLLHKAEYRPACGSDSARLVRVLPEVLSTDVCGTDVMDDTTAYMANFVDETEAKTYCFDTP</sequence>
<keyword evidence="2" id="KW-1185">Reference proteome</keyword>
<evidence type="ECO:0000313" key="1">
    <source>
        <dbReference type="EMBL" id="MFI1460766.1"/>
    </source>
</evidence>
<name>A0ABW7TIB4_9NOCA</name>